<name>A0A9N9S1I8_9DIPT</name>
<reference evidence="9" key="1">
    <citation type="submission" date="2022-01" db="EMBL/GenBank/DDBJ databases">
        <authorList>
            <person name="King R."/>
        </authorList>
    </citation>
    <scope>NUCLEOTIDE SEQUENCE</scope>
</reference>
<dbReference type="Proteomes" id="UP001153620">
    <property type="component" value="Chromosome 3"/>
</dbReference>
<feature type="domain" description="J" evidence="8">
    <location>
        <begin position="24"/>
        <end position="88"/>
    </location>
</feature>
<dbReference type="SUPFAM" id="SSF46565">
    <property type="entry name" value="Chaperone J-domain"/>
    <property type="match status" value="1"/>
</dbReference>
<keyword evidence="6" id="KW-0812">Transmembrane</keyword>
<keyword evidence="3" id="KW-0072">Autophagy</keyword>
<protein>
    <recommendedName>
        <fullName evidence="2">DnaJ homolog subfamily C member 16</fullName>
    </recommendedName>
    <alternativeName>
        <fullName evidence="5">Endoplasmic reticulum DNA J domain-containing protein 8</fullName>
    </alternativeName>
</protein>
<dbReference type="Gene3D" id="3.40.30.10">
    <property type="entry name" value="Glutaredoxin"/>
    <property type="match status" value="1"/>
</dbReference>
<dbReference type="SMART" id="SM00271">
    <property type="entry name" value="DnaJ"/>
    <property type="match status" value="1"/>
</dbReference>
<evidence type="ECO:0000313" key="9">
    <source>
        <dbReference type="EMBL" id="CAG9808268.1"/>
    </source>
</evidence>
<dbReference type="EMBL" id="OU895879">
    <property type="protein sequence ID" value="CAG9808268.1"/>
    <property type="molecule type" value="Genomic_DNA"/>
</dbReference>
<dbReference type="PANTHER" id="PTHR44303:SF2">
    <property type="entry name" value="DNAJ HOMOLOG SUBFAMILY C MEMBER 16"/>
    <property type="match status" value="1"/>
</dbReference>
<dbReference type="InterPro" id="IPR001623">
    <property type="entry name" value="DnaJ_domain"/>
</dbReference>
<evidence type="ECO:0000256" key="3">
    <source>
        <dbReference type="ARBA" id="ARBA00023006"/>
    </source>
</evidence>
<evidence type="ECO:0000256" key="6">
    <source>
        <dbReference type="SAM" id="Phobius"/>
    </source>
</evidence>
<comment type="subcellular location">
    <subcellularLocation>
        <location evidence="1">Endoplasmic reticulum membrane</location>
        <topology evidence="1">Single-pass type IV membrane protein</topology>
    </subcellularLocation>
</comment>
<dbReference type="Gene3D" id="1.10.287.110">
    <property type="entry name" value="DnaJ domain"/>
    <property type="match status" value="1"/>
</dbReference>
<evidence type="ECO:0000256" key="1">
    <source>
        <dbReference type="ARBA" id="ARBA00004163"/>
    </source>
</evidence>
<reference evidence="9" key="2">
    <citation type="submission" date="2022-10" db="EMBL/GenBank/DDBJ databases">
        <authorList>
            <consortium name="ENA_rothamsted_submissions"/>
            <consortium name="culmorum"/>
            <person name="King R."/>
        </authorList>
    </citation>
    <scope>NUCLEOTIDE SEQUENCE</scope>
</reference>
<dbReference type="PROSITE" id="PS00636">
    <property type="entry name" value="DNAJ_1"/>
    <property type="match status" value="1"/>
</dbReference>
<dbReference type="GO" id="GO:0006914">
    <property type="term" value="P:autophagy"/>
    <property type="evidence" value="ECO:0007669"/>
    <property type="project" value="UniProtKB-KW"/>
</dbReference>
<comment type="function">
    <text evidence="4">Plays an important role in regulating the size of autophagosomes during the formation process.</text>
</comment>
<evidence type="ECO:0000259" key="8">
    <source>
        <dbReference type="PROSITE" id="PS50076"/>
    </source>
</evidence>
<dbReference type="PANTHER" id="PTHR44303">
    <property type="entry name" value="DNAJ HOMOLOG SUBFAMILY C MEMBER 16"/>
    <property type="match status" value="1"/>
</dbReference>
<evidence type="ECO:0000256" key="5">
    <source>
        <dbReference type="ARBA" id="ARBA00035043"/>
    </source>
</evidence>
<feature type="signal peptide" evidence="7">
    <location>
        <begin position="1"/>
        <end position="19"/>
    </location>
</feature>
<dbReference type="Pfam" id="PF00085">
    <property type="entry name" value="Thioredoxin"/>
    <property type="match status" value="1"/>
</dbReference>
<sequence length="781" mass="91526">MRSYFFLLISLSFILVNECTNLDNPYKILGIEKKASLQEIKKAYKQLAKEWHPDKTDAVDAEKKFIEIKSAYELLSDPERRKSFDLYGITNEDYQRQRPDYSQYGKFSFDPFDDFFGHKTFYQNQDISFFHKLSITAKYYESNILPKSKQTPYILIFYSDWCFACIRAANTFKKIMDAFENVGVTFATVNAGHEQSVVRKSSIHALPSIAMILDEHSYVYKESSFTLQKMADFIRQKLPYKLVLPINDASLDSFLNGWHDNRVRALIFEPRLQPRLRYLLSAFYFKNHVHFGFIQTLKGDSKEIIERYKLNAHMDSLLLFNEDSNRPIASVSMSDISLQTLNNIIKGNQYLALPRLSSQNMLDGICPMEWHRSKKRLCVILITENSRNHDYARHIIRRIAIESTYNERVKFAYIYKEKQQEFINALSINHVEDKTLRVVIIWRRDARHVKFEWINDPVLEETSSIEEDETNYNQTKRKIDDTIQKLLKSTEALAYEAEVLDLFDEHSQGLASRVIKRIIISIDYLYDSLGHEHLFPAASVLGTFLFILGIGYLMSYLVKIEEANVKKQHIVTDEEDEKPAFVPELKIHELRAEKYNGLIRLLKPGCRTIILIADQQSRPKLLPGFHKAIWPYRRNKTLMFAIMLTEKGLSWYSELLRLSLMNSEPRDLKINPRNCIGTVLALNGHRKYFCMYHAKHPESSRGNRRMLQMTKTLSYEYDDLETGAFLGFDESDESSDHTDINDSKILLEENLLDGLNNWLDRLFEGSTHRYFINYWPDFPTK</sequence>
<dbReference type="PRINTS" id="PR00625">
    <property type="entry name" value="JDOMAIN"/>
</dbReference>
<feature type="transmembrane region" description="Helical" evidence="6">
    <location>
        <begin position="534"/>
        <end position="558"/>
    </location>
</feature>
<keyword evidence="7" id="KW-0732">Signal</keyword>
<dbReference type="CDD" id="cd06257">
    <property type="entry name" value="DnaJ"/>
    <property type="match status" value="1"/>
</dbReference>
<keyword evidence="10" id="KW-1185">Reference proteome</keyword>
<evidence type="ECO:0000256" key="2">
    <source>
        <dbReference type="ARBA" id="ARBA00020921"/>
    </source>
</evidence>
<dbReference type="GO" id="GO:0005789">
    <property type="term" value="C:endoplasmic reticulum membrane"/>
    <property type="evidence" value="ECO:0007669"/>
    <property type="project" value="UniProtKB-SubCell"/>
</dbReference>
<keyword evidence="6" id="KW-0472">Membrane</keyword>
<dbReference type="PROSITE" id="PS50076">
    <property type="entry name" value="DNAJ_2"/>
    <property type="match status" value="1"/>
</dbReference>
<proteinExistence type="predicted"/>
<evidence type="ECO:0000256" key="4">
    <source>
        <dbReference type="ARBA" id="ARBA00035002"/>
    </source>
</evidence>
<dbReference type="InterPro" id="IPR036249">
    <property type="entry name" value="Thioredoxin-like_sf"/>
</dbReference>
<feature type="chain" id="PRO_5040120701" description="DnaJ homolog subfamily C member 16" evidence="7">
    <location>
        <begin position="20"/>
        <end position="781"/>
    </location>
</feature>
<dbReference type="Pfam" id="PF00226">
    <property type="entry name" value="DnaJ"/>
    <property type="match status" value="1"/>
</dbReference>
<dbReference type="InterPro" id="IPR018253">
    <property type="entry name" value="DnaJ_domain_CS"/>
</dbReference>
<keyword evidence="6" id="KW-1133">Transmembrane helix</keyword>
<dbReference type="OrthoDB" id="10065037at2759"/>
<organism evidence="9 10">
    <name type="scientific">Chironomus riparius</name>
    <dbReference type="NCBI Taxonomy" id="315576"/>
    <lineage>
        <taxon>Eukaryota</taxon>
        <taxon>Metazoa</taxon>
        <taxon>Ecdysozoa</taxon>
        <taxon>Arthropoda</taxon>
        <taxon>Hexapoda</taxon>
        <taxon>Insecta</taxon>
        <taxon>Pterygota</taxon>
        <taxon>Neoptera</taxon>
        <taxon>Endopterygota</taxon>
        <taxon>Diptera</taxon>
        <taxon>Nematocera</taxon>
        <taxon>Chironomoidea</taxon>
        <taxon>Chironomidae</taxon>
        <taxon>Chironominae</taxon>
        <taxon>Chironomus</taxon>
    </lineage>
</organism>
<accession>A0A9N9S1I8</accession>
<gene>
    <name evidence="9" type="ORF">CHIRRI_LOCUS11110</name>
</gene>
<dbReference type="InterPro" id="IPR052448">
    <property type="entry name" value="DnaJ_C16_autophagy_reg"/>
</dbReference>
<evidence type="ECO:0000256" key="7">
    <source>
        <dbReference type="SAM" id="SignalP"/>
    </source>
</evidence>
<dbReference type="AlphaFoldDB" id="A0A9N9S1I8"/>
<dbReference type="SUPFAM" id="SSF52833">
    <property type="entry name" value="Thioredoxin-like"/>
    <property type="match status" value="1"/>
</dbReference>
<dbReference type="InterPro" id="IPR036869">
    <property type="entry name" value="J_dom_sf"/>
</dbReference>
<dbReference type="InterPro" id="IPR013766">
    <property type="entry name" value="Thioredoxin_domain"/>
</dbReference>
<evidence type="ECO:0000313" key="10">
    <source>
        <dbReference type="Proteomes" id="UP001153620"/>
    </source>
</evidence>